<evidence type="ECO:0000313" key="2">
    <source>
        <dbReference type="Proteomes" id="UP000017837"/>
    </source>
</evidence>
<organism evidence="1 2">
    <name type="scientific">Asticcacaulis benevestitus DSM 16100 = ATCC BAA-896</name>
    <dbReference type="NCBI Taxonomy" id="1121022"/>
    <lineage>
        <taxon>Bacteria</taxon>
        <taxon>Pseudomonadati</taxon>
        <taxon>Pseudomonadota</taxon>
        <taxon>Alphaproteobacteria</taxon>
        <taxon>Caulobacterales</taxon>
        <taxon>Caulobacteraceae</taxon>
        <taxon>Asticcacaulis</taxon>
    </lineage>
</organism>
<name>V4PW45_9CAUL</name>
<dbReference type="EMBL" id="AWGB01000012">
    <property type="protein sequence ID" value="ESQ92571.1"/>
    <property type="molecule type" value="Genomic_DNA"/>
</dbReference>
<dbReference type="AlphaFoldDB" id="V4PW45"/>
<gene>
    <name evidence="1" type="ORF">ABENE_08000</name>
</gene>
<dbReference type="PATRIC" id="fig|1121022.4.peg.1608"/>
<accession>V4PW45</accession>
<reference evidence="1 2" key="1">
    <citation type="journal article" date="2014" name="Nature">
        <title>Sequential evolution of bacterial morphology by co-option of a developmental regulator.</title>
        <authorList>
            <person name="Jiang C."/>
            <person name="Brown P.J."/>
            <person name="Ducret A."/>
            <person name="Brun Y.V."/>
        </authorList>
    </citation>
    <scope>NUCLEOTIDE SEQUENCE [LARGE SCALE GENOMIC DNA]</scope>
    <source>
        <strain evidence="1 2">DSM 16100</strain>
    </source>
</reference>
<proteinExistence type="predicted"/>
<comment type="caution">
    <text evidence="1">The sequence shown here is derived from an EMBL/GenBank/DDBJ whole genome shotgun (WGS) entry which is preliminary data.</text>
</comment>
<protein>
    <submittedName>
        <fullName evidence="1">Uncharacterized protein</fullName>
    </submittedName>
</protein>
<dbReference type="STRING" id="1121022.GCA_000376105_02684"/>
<keyword evidence="2" id="KW-1185">Reference proteome</keyword>
<dbReference type="Proteomes" id="UP000017837">
    <property type="component" value="Unassembled WGS sequence"/>
</dbReference>
<evidence type="ECO:0000313" key="1">
    <source>
        <dbReference type="EMBL" id="ESQ92571.1"/>
    </source>
</evidence>
<sequence>MSITLQQALGQFNALPSGSDLTTGVLNILDQLDLTEGGTNSNITKTVLYSGPMGDFSASNYAKTYAGLLISSLKVIRQFIGGRHAPHKW</sequence>